<comment type="caution">
    <text evidence="1">The sequence shown here is derived from an EMBL/GenBank/DDBJ whole genome shotgun (WGS) entry which is preliminary data.</text>
</comment>
<dbReference type="AlphaFoldDB" id="A0A0F9RGH2"/>
<proteinExistence type="predicted"/>
<reference evidence="1" key="1">
    <citation type="journal article" date="2015" name="Nature">
        <title>Complex archaea that bridge the gap between prokaryotes and eukaryotes.</title>
        <authorList>
            <person name="Spang A."/>
            <person name="Saw J.H."/>
            <person name="Jorgensen S.L."/>
            <person name="Zaremba-Niedzwiedzka K."/>
            <person name="Martijn J."/>
            <person name="Lind A.E."/>
            <person name="van Eijk R."/>
            <person name="Schleper C."/>
            <person name="Guy L."/>
            <person name="Ettema T.J."/>
        </authorList>
    </citation>
    <scope>NUCLEOTIDE SEQUENCE</scope>
</reference>
<sequence length="96" mass="10821">MNHMCYGCGNWMSTAALLVLPGAIRAQASPYRRPGEVWPLGTLKFCCPKCVADAIIRDAITGRNWGKAKVVYRREPPQDIVVDQFHPNPRKDRLEP</sequence>
<organism evidence="1">
    <name type="scientific">marine sediment metagenome</name>
    <dbReference type="NCBI Taxonomy" id="412755"/>
    <lineage>
        <taxon>unclassified sequences</taxon>
        <taxon>metagenomes</taxon>
        <taxon>ecological metagenomes</taxon>
    </lineage>
</organism>
<dbReference type="EMBL" id="LAZR01002903">
    <property type="protein sequence ID" value="KKN24181.1"/>
    <property type="molecule type" value="Genomic_DNA"/>
</dbReference>
<gene>
    <name evidence="1" type="ORF">LCGC14_0897470</name>
</gene>
<evidence type="ECO:0000313" key="1">
    <source>
        <dbReference type="EMBL" id="KKN24181.1"/>
    </source>
</evidence>
<accession>A0A0F9RGH2</accession>
<protein>
    <submittedName>
        <fullName evidence="1">Uncharacterized protein</fullName>
    </submittedName>
</protein>
<name>A0A0F9RGH2_9ZZZZ</name>